<evidence type="ECO:0000313" key="3">
    <source>
        <dbReference type="EMBL" id="KAA6300975.1"/>
    </source>
</evidence>
<proteinExistence type="predicted"/>
<reference evidence="3 4" key="1">
    <citation type="submission" date="2019-03" db="EMBL/GenBank/DDBJ databases">
        <title>Single cell metagenomics reveals metabolic interactions within the superorganism composed of flagellate Streblomastix strix and complex community of Bacteroidetes bacteria on its surface.</title>
        <authorList>
            <person name="Treitli S.C."/>
            <person name="Kolisko M."/>
            <person name="Husnik F."/>
            <person name="Keeling P."/>
            <person name="Hampl V."/>
        </authorList>
    </citation>
    <scope>NUCLEOTIDE SEQUENCE [LARGE SCALE GENOMIC DNA]</scope>
    <source>
        <strain evidence="3">St1</strain>
    </source>
</reference>
<dbReference type="AlphaFoldDB" id="A0A5M8NYL7"/>
<name>A0A5M8NYL7_9BACT</name>
<comment type="caution">
    <text evidence="3">The sequence shown here is derived from an EMBL/GenBank/DDBJ whole genome shotgun (WGS) entry which is preliminary data.</text>
</comment>
<sequence length="123" mass="14308">MKRFYAIIRIALFCPIFILSGCLFDNENENWTETVVLTVASEIANYYPIEGIGVPIDGMRIKEEKTDYWKVVPLNSIEEFNYEVGYEYRLIVLKKYLAVPPADGSDVKYKLLETISKERKEIN</sequence>
<gene>
    <name evidence="3" type="ORF">EZS26_002867</name>
</gene>
<dbReference type="PROSITE" id="PS51257">
    <property type="entry name" value="PROKAR_LIPOPROTEIN"/>
    <property type="match status" value="1"/>
</dbReference>
<accession>A0A5M8NYL7</accession>
<organism evidence="3 4">
    <name type="scientific">Candidatus Ordinivivax streblomastigis</name>
    <dbReference type="NCBI Taxonomy" id="2540710"/>
    <lineage>
        <taxon>Bacteria</taxon>
        <taxon>Pseudomonadati</taxon>
        <taxon>Bacteroidota</taxon>
        <taxon>Bacteroidia</taxon>
        <taxon>Bacteroidales</taxon>
        <taxon>Candidatus Ordinivivax</taxon>
    </lineage>
</organism>
<evidence type="ECO:0000313" key="4">
    <source>
        <dbReference type="Proteomes" id="UP000324575"/>
    </source>
</evidence>
<protein>
    <recommendedName>
        <fullName evidence="2">DUF4377 domain-containing protein</fullName>
    </recommendedName>
</protein>
<keyword evidence="1" id="KW-0732">Signal</keyword>
<dbReference type="Proteomes" id="UP000324575">
    <property type="component" value="Unassembled WGS sequence"/>
</dbReference>
<evidence type="ECO:0000259" key="2">
    <source>
        <dbReference type="Pfam" id="PF14302"/>
    </source>
</evidence>
<feature type="signal peptide" evidence="1">
    <location>
        <begin position="1"/>
        <end position="25"/>
    </location>
</feature>
<dbReference type="Pfam" id="PF14302">
    <property type="entry name" value="DUF4377"/>
    <property type="match status" value="1"/>
</dbReference>
<dbReference type="InterPro" id="IPR025485">
    <property type="entry name" value="DUF4377"/>
</dbReference>
<dbReference type="EMBL" id="SNRX01000035">
    <property type="protein sequence ID" value="KAA6300975.1"/>
    <property type="molecule type" value="Genomic_DNA"/>
</dbReference>
<evidence type="ECO:0000256" key="1">
    <source>
        <dbReference type="SAM" id="SignalP"/>
    </source>
</evidence>
<feature type="domain" description="DUF4377" evidence="2">
    <location>
        <begin position="57"/>
        <end position="117"/>
    </location>
</feature>
<feature type="chain" id="PRO_5024452078" description="DUF4377 domain-containing protein" evidence="1">
    <location>
        <begin position="26"/>
        <end position="123"/>
    </location>
</feature>